<dbReference type="Proteomes" id="UP000615446">
    <property type="component" value="Unassembled WGS sequence"/>
</dbReference>
<proteinExistence type="inferred from homology"/>
<feature type="active site" evidence="5 6">
    <location>
        <position position="217"/>
    </location>
</feature>
<evidence type="ECO:0000256" key="3">
    <source>
        <dbReference type="ARBA" id="ARBA00023027"/>
    </source>
</evidence>
<keyword evidence="11" id="KW-1185">Reference proteome</keyword>
<evidence type="ECO:0000256" key="4">
    <source>
        <dbReference type="PIRNR" id="PIRNR036492"/>
    </source>
</evidence>
<name>A0A2Z6S0I2_9GLOM</name>
<dbReference type="GO" id="GO:0006081">
    <property type="term" value="P:aldehyde metabolic process"/>
    <property type="evidence" value="ECO:0007669"/>
    <property type="project" value="InterPro"/>
</dbReference>
<dbReference type="SUPFAM" id="SSF53720">
    <property type="entry name" value="ALDH-like"/>
    <property type="match status" value="1"/>
</dbReference>
<organism evidence="9 11">
    <name type="scientific">Rhizophagus clarus</name>
    <dbReference type="NCBI Taxonomy" id="94130"/>
    <lineage>
        <taxon>Eukaryota</taxon>
        <taxon>Fungi</taxon>
        <taxon>Fungi incertae sedis</taxon>
        <taxon>Mucoromycota</taxon>
        <taxon>Glomeromycotina</taxon>
        <taxon>Glomeromycetes</taxon>
        <taxon>Glomerales</taxon>
        <taxon>Glomeraceae</taxon>
        <taxon>Rhizophagus</taxon>
    </lineage>
</organism>
<dbReference type="Proteomes" id="UP000247702">
    <property type="component" value="Unassembled WGS sequence"/>
</dbReference>
<evidence type="ECO:0000313" key="11">
    <source>
        <dbReference type="Proteomes" id="UP000247702"/>
    </source>
</evidence>
<keyword evidence="2 4" id="KW-0560">Oxidoreductase</keyword>
<accession>A0A2Z6S0I2</accession>
<dbReference type="InterPro" id="IPR016162">
    <property type="entry name" value="Ald_DH_N"/>
</dbReference>
<feature type="active site" evidence="5">
    <location>
        <position position="251"/>
    </location>
</feature>
<dbReference type="FunFam" id="3.40.309.10:FF:000003">
    <property type="entry name" value="Aldehyde dehydrogenase"/>
    <property type="match status" value="1"/>
</dbReference>
<dbReference type="Gene3D" id="3.40.605.10">
    <property type="entry name" value="Aldehyde Dehydrogenase, Chain A, domain 1"/>
    <property type="match status" value="1"/>
</dbReference>
<dbReference type="PROSITE" id="PS00687">
    <property type="entry name" value="ALDEHYDE_DEHYDR_GLU"/>
    <property type="match status" value="1"/>
</dbReference>
<dbReference type="Pfam" id="PF00171">
    <property type="entry name" value="Aldedh"/>
    <property type="match status" value="1"/>
</dbReference>
<dbReference type="PANTHER" id="PTHR43570:SF16">
    <property type="entry name" value="ALDEHYDE DEHYDROGENASE TYPE III, ISOFORM Q"/>
    <property type="match status" value="1"/>
</dbReference>
<reference evidence="9 11" key="1">
    <citation type="submission" date="2017-11" db="EMBL/GenBank/DDBJ databases">
        <title>The genome of Rhizophagus clarus HR1 reveals common genetic basis of auxotrophy among arbuscular mycorrhizal fungi.</title>
        <authorList>
            <person name="Kobayashi Y."/>
        </authorList>
    </citation>
    <scope>NUCLEOTIDE SEQUENCE [LARGE SCALE GENOMIC DNA]</scope>
    <source>
        <strain evidence="9 11">HR1</strain>
    </source>
</reference>
<dbReference type="AlphaFoldDB" id="A0A2Z6S0I2"/>
<dbReference type="InterPro" id="IPR016163">
    <property type="entry name" value="Ald_DH_C"/>
</dbReference>
<dbReference type="PANTHER" id="PTHR43570">
    <property type="entry name" value="ALDEHYDE DEHYDROGENASE"/>
    <property type="match status" value="1"/>
</dbReference>
<dbReference type="PIRSF" id="PIRSF036492">
    <property type="entry name" value="ALDH"/>
    <property type="match status" value="1"/>
</dbReference>
<dbReference type="EMBL" id="BEXD01002324">
    <property type="protein sequence ID" value="GBB97846.1"/>
    <property type="molecule type" value="Genomic_DNA"/>
</dbReference>
<dbReference type="GO" id="GO:0005737">
    <property type="term" value="C:cytoplasm"/>
    <property type="evidence" value="ECO:0007669"/>
    <property type="project" value="TreeGrafter"/>
</dbReference>
<keyword evidence="3" id="KW-0520">NAD</keyword>
<dbReference type="InterPro" id="IPR015590">
    <property type="entry name" value="Aldehyde_DH_dom"/>
</dbReference>
<dbReference type="Gene3D" id="3.40.309.10">
    <property type="entry name" value="Aldehyde Dehydrogenase, Chain A, domain 2"/>
    <property type="match status" value="1"/>
</dbReference>
<evidence type="ECO:0000256" key="6">
    <source>
        <dbReference type="PROSITE-ProRule" id="PRU10007"/>
    </source>
</evidence>
<evidence type="ECO:0000256" key="2">
    <source>
        <dbReference type="ARBA" id="ARBA00023002"/>
    </source>
</evidence>
<sequence>MVLRFNDVKEFPKLIEDLQTSFAKHLTKPLGYRKKQLEQLYNLVDENQDELCEALFKDLHKSKIESTLAEIGIIRQECLDAINNLDEWASPEYVKTSMIHKINKCHIRKEPVGTVLIVGTWNYPIHILLLPLVGAIAAGCTVLVKPSELAVNTAAVVTKLFSQYLDKNAYRIVNGGATETMSLLEYRFDHIFYTGSGAVGKIVMAAAAKYLTPVTLELGGKSPVILADDIDIPITAKRLVWGKSFNTGQTCIAPDYILCTREIQEALIKEIPKAIKNSYGSDPQKSPDYGRIINQRHFDRLSNLLSQTKGKIVIGGNSDRDDLYIELTIVSDVPKNDILTQEEIFGPILPIVVVENVDDAIKYINERDTPLALYPFSKNDKTIKYILDNTRSGGTVINDTMLHASVSTLPFGGAGMSGMGAYHGRYTFDTFTHKRSVMSSPLAFEKLLASRYAPHNEFDLKLASYFMFSKPNFKNKNYQGSDGVLNLKNVIVILCTILIAYIAINELSS</sequence>
<feature type="domain" description="Aldehyde dehydrogenase" evidence="8">
    <location>
        <begin position="10"/>
        <end position="437"/>
    </location>
</feature>
<dbReference type="OrthoDB" id="440325at2759"/>
<dbReference type="EMBL" id="BLAL01000236">
    <property type="protein sequence ID" value="GES94583.1"/>
    <property type="molecule type" value="Genomic_DNA"/>
</dbReference>
<evidence type="ECO:0000256" key="1">
    <source>
        <dbReference type="ARBA" id="ARBA00009986"/>
    </source>
</evidence>
<evidence type="ECO:0000313" key="10">
    <source>
        <dbReference type="EMBL" id="GES94583.1"/>
    </source>
</evidence>
<reference evidence="10" key="2">
    <citation type="submission" date="2019-10" db="EMBL/GenBank/DDBJ databases">
        <title>Conservation and host-specific expression of non-tandemly repeated heterogenous ribosome RNA gene in arbuscular mycorrhizal fungi.</title>
        <authorList>
            <person name="Maeda T."/>
            <person name="Kobayashi Y."/>
            <person name="Nakagawa T."/>
            <person name="Ezawa T."/>
            <person name="Yamaguchi K."/>
            <person name="Bino T."/>
            <person name="Nishimoto Y."/>
            <person name="Shigenobu S."/>
            <person name="Kawaguchi M."/>
        </authorList>
    </citation>
    <scope>NUCLEOTIDE SEQUENCE</scope>
    <source>
        <strain evidence="10">HR1</strain>
    </source>
</reference>
<evidence type="ECO:0000256" key="7">
    <source>
        <dbReference type="RuleBase" id="RU003345"/>
    </source>
</evidence>
<comment type="similarity">
    <text evidence="1 4 7">Belongs to the aldehyde dehydrogenase family.</text>
</comment>
<dbReference type="InterPro" id="IPR016161">
    <property type="entry name" value="Ald_DH/histidinol_DH"/>
</dbReference>
<gene>
    <name evidence="10" type="ORF">RCL2_002131600</name>
    <name evidence="9" type="ORF">RclHR1_03090004</name>
</gene>
<evidence type="ECO:0000256" key="5">
    <source>
        <dbReference type="PIRSR" id="PIRSR036492-1"/>
    </source>
</evidence>
<comment type="caution">
    <text evidence="9">The sequence shown here is derived from an EMBL/GenBank/DDBJ whole genome shotgun (WGS) entry which is preliminary data.</text>
</comment>
<dbReference type="InterPro" id="IPR012394">
    <property type="entry name" value="Aldehyde_DH_NAD(P)"/>
</dbReference>
<dbReference type="STRING" id="94130.A0A2Z6S0I2"/>
<protein>
    <recommendedName>
        <fullName evidence="4">Aldehyde dehydrogenase</fullName>
    </recommendedName>
</protein>
<dbReference type="FunFam" id="3.40.605.10:FF:000004">
    <property type="entry name" value="Aldehyde dehydrogenase"/>
    <property type="match status" value="1"/>
</dbReference>
<evidence type="ECO:0000313" key="9">
    <source>
        <dbReference type="EMBL" id="GBB97846.1"/>
    </source>
</evidence>
<dbReference type="GO" id="GO:0004029">
    <property type="term" value="F:aldehyde dehydrogenase (NAD+) activity"/>
    <property type="evidence" value="ECO:0007669"/>
    <property type="project" value="TreeGrafter"/>
</dbReference>
<evidence type="ECO:0000259" key="8">
    <source>
        <dbReference type="Pfam" id="PF00171"/>
    </source>
</evidence>
<dbReference type="InterPro" id="IPR029510">
    <property type="entry name" value="Ald_DH_CS_GLU"/>
</dbReference>